<reference evidence="1 2" key="1">
    <citation type="submission" date="2019-03" db="EMBL/GenBank/DDBJ databases">
        <title>Genomic Encyclopedia of Archaeal and Bacterial Type Strains, Phase II (KMG-II): from individual species to whole genera.</title>
        <authorList>
            <person name="Goeker M."/>
        </authorList>
    </citation>
    <scope>NUCLEOTIDE SEQUENCE [LARGE SCALE GENOMIC DNA]</scope>
    <source>
        <strain evidence="1 2">DSM 19035</strain>
    </source>
</reference>
<comment type="caution">
    <text evidence="1">The sequence shown here is derived from an EMBL/GenBank/DDBJ whole genome shotgun (WGS) entry which is preliminary data.</text>
</comment>
<evidence type="ECO:0000313" key="2">
    <source>
        <dbReference type="Proteomes" id="UP000295620"/>
    </source>
</evidence>
<gene>
    <name evidence="1" type="ORF">ATK78_0489</name>
</gene>
<sequence length="115" mass="13566">MSTVNIIPEYTDYKAFYEQAVLPLKEKNPEYIRLDGKLKGSTRNVSAYFWYKEKKWKVDADTYIDRLKLAYESVNTNEEPFIIKNRRDGKSQELTIAGQPVRDNKFYVYLASPIK</sequence>
<dbReference type="Proteomes" id="UP000295620">
    <property type="component" value="Unassembled WGS sequence"/>
</dbReference>
<accession>A0A4R6T220</accession>
<name>A0A4R6T220_9SPHI</name>
<evidence type="ECO:0000313" key="1">
    <source>
        <dbReference type="EMBL" id="TDQ11371.1"/>
    </source>
</evidence>
<dbReference type="EMBL" id="SNYC01000003">
    <property type="protein sequence ID" value="TDQ11371.1"/>
    <property type="molecule type" value="Genomic_DNA"/>
</dbReference>
<dbReference type="RefSeq" id="WP_133574450.1">
    <property type="nucleotide sequence ID" value="NZ_SNYC01000003.1"/>
</dbReference>
<proteinExistence type="predicted"/>
<dbReference type="AlphaFoldDB" id="A0A4R6T220"/>
<keyword evidence="2" id="KW-1185">Reference proteome</keyword>
<dbReference type="OrthoDB" id="765072at2"/>
<protein>
    <submittedName>
        <fullName evidence="1">Uncharacterized protein</fullName>
    </submittedName>
</protein>
<organism evidence="1 2">
    <name type="scientific">Pedobacter metabolipauper</name>
    <dbReference type="NCBI Taxonomy" id="425513"/>
    <lineage>
        <taxon>Bacteria</taxon>
        <taxon>Pseudomonadati</taxon>
        <taxon>Bacteroidota</taxon>
        <taxon>Sphingobacteriia</taxon>
        <taxon>Sphingobacteriales</taxon>
        <taxon>Sphingobacteriaceae</taxon>
        <taxon>Pedobacter</taxon>
    </lineage>
</organism>